<proteinExistence type="predicted"/>
<name>A0A4V1INR3_9GAMM</name>
<dbReference type="Proteomes" id="UP000257039">
    <property type="component" value="Unassembled WGS sequence"/>
</dbReference>
<dbReference type="AlphaFoldDB" id="A0A4V1INR3"/>
<comment type="caution">
    <text evidence="2">The sequence shown here is derived from an EMBL/GenBank/DDBJ whole genome shotgun (WGS) entry which is preliminary data.</text>
</comment>
<reference evidence="2 3" key="1">
    <citation type="submission" date="2017-04" db="EMBL/GenBank/DDBJ databases">
        <title>Draft genome sequence of Zooshikella ganghwensis VG4 isolated from Red Sea sediments.</title>
        <authorList>
            <person name="Rehman Z."/>
            <person name="Alam I."/>
            <person name="Kamau A."/>
            <person name="Bajic V."/>
            <person name="Leiknes T."/>
        </authorList>
    </citation>
    <scope>NUCLEOTIDE SEQUENCE [LARGE SCALE GENOMIC DNA]</scope>
    <source>
        <strain evidence="2 3">VG4</strain>
    </source>
</reference>
<keyword evidence="1" id="KW-0812">Transmembrane</keyword>
<evidence type="ECO:0000313" key="2">
    <source>
        <dbReference type="EMBL" id="RDH44631.1"/>
    </source>
</evidence>
<keyword evidence="1" id="KW-1133">Transmembrane helix</keyword>
<feature type="transmembrane region" description="Helical" evidence="1">
    <location>
        <begin position="78"/>
        <end position="95"/>
    </location>
</feature>
<evidence type="ECO:0000313" key="3">
    <source>
        <dbReference type="Proteomes" id="UP000257039"/>
    </source>
</evidence>
<keyword evidence="1" id="KW-0472">Membrane</keyword>
<sequence>MTRTFVKTPMTKEVLDFKGNFLTFVTFDKAAMTKEVVDFKRKNRLSSEKIAPKNPLRKSPQKIGGGSLWCQKVQKYKFIYYFYYYYLYILIYRLTEYSLTSVMTFVMSYDESDETFLQYFSFFPQRLSTTQVL</sequence>
<protein>
    <submittedName>
        <fullName evidence="2">Uncharacterized protein</fullName>
    </submittedName>
</protein>
<evidence type="ECO:0000256" key="1">
    <source>
        <dbReference type="SAM" id="Phobius"/>
    </source>
</evidence>
<organism evidence="2 3">
    <name type="scientific">Zooshikella ganghwensis</name>
    <dbReference type="NCBI Taxonomy" id="202772"/>
    <lineage>
        <taxon>Bacteria</taxon>
        <taxon>Pseudomonadati</taxon>
        <taxon>Pseudomonadota</taxon>
        <taxon>Gammaproteobacteria</taxon>
        <taxon>Oceanospirillales</taxon>
        <taxon>Zooshikellaceae</taxon>
        <taxon>Zooshikella</taxon>
    </lineage>
</organism>
<accession>A0A4V1INR3</accession>
<gene>
    <name evidence="2" type="ORF">B9G39_14980</name>
</gene>
<keyword evidence="3" id="KW-1185">Reference proteome</keyword>
<dbReference type="EMBL" id="NDXW01000001">
    <property type="protein sequence ID" value="RDH44631.1"/>
    <property type="molecule type" value="Genomic_DNA"/>
</dbReference>